<dbReference type="EMBL" id="BNDV01000007">
    <property type="protein sequence ID" value="GHI12557.1"/>
    <property type="molecule type" value="Genomic_DNA"/>
</dbReference>
<comment type="caution">
    <text evidence="1">The sequence shown here is derived from an EMBL/GenBank/DDBJ whole genome shotgun (WGS) entry which is preliminary data.</text>
</comment>
<evidence type="ECO:0000313" key="1">
    <source>
        <dbReference type="EMBL" id="GHI12557.1"/>
    </source>
</evidence>
<organism evidence="1 2">
    <name type="scientific">Streptomyces virginiae</name>
    <name type="common">Streptomyces cinnamonensis</name>
    <dbReference type="NCBI Taxonomy" id="1961"/>
    <lineage>
        <taxon>Bacteria</taxon>
        <taxon>Bacillati</taxon>
        <taxon>Actinomycetota</taxon>
        <taxon>Actinomycetes</taxon>
        <taxon>Kitasatosporales</taxon>
        <taxon>Streptomycetaceae</taxon>
        <taxon>Streptomyces</taxon>
    </lineage>
</organism>
<dbReference type="PANTHER" id="PTHR37841:SF1">
    <property type="entry name" value="DUF3298 DOMAIN-CONTAINING PROTEIN"/>
    <property type="match status" value="1"/>
</dbReference>
<name>A0ABQ3NIE8_STRVG</name>
<dbReference type="Proteomes" id="UP000660554">
    <property type="component" value="Unassembled WGS sequence"/>
</dbReference>
<accession>A0ABQ3NIE8</accession>
<dbReference type="InterPro" id="IPR032774">
    <property type="entry name" value="WG_beta_rep"/>
</dbReference>
<evidence type="ECO:0000313" key="2">
    <source>
        <dbReference type="Proteomes" id="UP000660554"/>
    </source>
</evidence>
<protein>
    <recommendedName>
        <fullName evidence="3">WG repeat-containing protein</fullName>
    </recommendedName>
</protein>
<evidence type="ECO:0008006" key="3">
    <source>
        <dbReference type="Google" id="ProtNLM"/>
    </source>
</evidence>
<reference evidence="2" key="1">
    <citation type="submission" date="2020-09" db="EMBL/GenBank/DDBJ databases">
        <title>Whole genome shotgun sequence of Streptomyces cinnamonensis NBRC 15873.</title>
        <authorList>
            <person name="Komaki H."/>
            <person name="Tamura T."/>
        </authorList>
    </citation>
    <scope>NUCLEOTIDE SEQUENCE [LARGE SCALE GENOMIC DNA]</scope>
    <source>
        <strain evidence="2">NBRC 15873</strain>
    </source>
</reference>
<sequence>MTPHRPVPSAPYAVPVAGGAPVGTRVALVDAAGALVRAPDLSAVGPFHPDGHGGLVAPAADPAGLWGYLDGRGRWINGPGLEWAGAFDGAGLSRFRRAGLFGYADLSGDPVVAARFTGAEEFHHGLAVVRTEDGAGYADPTGRVVIGGGFDAAGRFGPVGPAPVRPVAGGACGYVDREGRPAIPARFDGARPFGAGGAAPVRIGELWGLVDTAGEWIVEPSFRLLEPFDENGLAYAIGGGPGDSFAGFVDCRGELVLRRDGEMDDRLWCGLLKVGNGFARGFVDPAGRRAIAPHYAWVERFSSCGAAVACVDDGAPRWGVLRTDGSFTPSAHREPLTDADGWVVGFDDVTGLAPFVAGDGALVHVDAEGRDVCRVEASGDGASVALRDAAGRTVWEGAAAPGTFERAWPQLLCDAGQYVDHTPVWEGDAAAVAAELLERAPQSFLPGATDPYDLDGLDEDDEEHLCRGAVLLVASAFLEAEALAEYPFLQDWTDARLAELYDNLAQRLRAGYGPPLPDDRAVFLRRGDGERSVTWQVGDRLLVLQEWAVIGDGDMENEIWLAALEA</sequence>
<dbReference type="GeneID" id="86958170"/>
<dbReference type="Pfam" id="PF14903">
    <property type="entry name" value="WG_beta_rep"/>
    <property type="match status" value="2"/>
</dbReference>
<gene>
    <name evidence="1" type="ORF">Scinn_20200</name>
</gene>
<dbReference type="RefSeq" id="WP_191869264.1">
    <property type="nucleotide sequence ID" value="NZ_BMRU01000015.1"/>
</dbReference>
<dbReference type="PANTHER" id="PTHR37841">
    <property type="entry name" value="GLR2918 PROTEIN"/>
    <property type="match status" value="1"/>
</dbReference>
<proteinExistence type="predicted"/>
<keyword evidence="2" id="KW-1185">Reference proteome</keyword>